<organism evidence="2 3">
    <name type="scientific">Streptomyces brasiliensis</name>
    <dbReference type="NCBI Taxonomy" id="1954"/>
    <lineage>
        <taxon>Bacteria</taxon>
        <taxon>Bacillati</taxon>
        <taxon>Actinomycetota</taxon>
        <taxon>Actinomycetes</taxon>
        <taxon>Kitasatosporales</taxon>
        <taxon>Streptomycetaceae</taxon>
        <taxon>Streptomyces</taxon>
    </lineage>
</organism>
<dbReference type="RefSeq" id="WP_189317790.1">
    <property type="nucleotide sequence ID" value="NZ_BMQA01000146.1"/>
</dbReference>
<name>A0A917PDX5_9ACTN</name>
<protein>
    <recommendedName>
        <fullName evidence="1">EF-hand domain-containing protein</fullName>
    </recommendedName>
</protein>
<feature type="domain" description="EF-hand" evidence="1">
    <location>
        <begin position="5"/>
        <end position="40"/>
    </location>
</feature>
<accession>A0A917PDX5</accession>
<dbReference type="PROSITE" id="PS50222">
    <property type="entry name" value="EF_HAND_2"/>
    <property type="match status" value="2"/>
</dbReference>
<evidence type="ECO:0000259" key="1">
    <source>
        <dbReference type="PROSITE" id="PS50222"/>
    </source>
</evidence>
<dbReference type="Pfam" id="PF13202">
    <property type="entry name" value="EF-hand_5"/>
    <property type="match status" value="1"/>
</dbReference>
<dbReference type="AlphaFoldDB" id="A0A917PDX5"/>
<dbReference type="SMART" id="SM00054">
    <property type="entry name" value="EFh"/>
    <property type="match status" value="3"/>
</dbReference>
<gene>
    <name evidence="2" type="ORF">GCM10010121_098660</name>
</gene>
<dbReference type="InterPro" id="IPR011992">
    <property type="entry name" value="EF-hand-dom_pair"/>
</dbReference>
<feature type="domain" description="EF-hand" evidence="1">
    <location>
        <begin position="101"/>
        <end position="136"/>
    </location>
</feature>
<dbReference type="EMBL" id="BMQA01000146">
    <property type="protein sequence ID" value="GGJ72328.1"/>
    <property type="molecule type" value="Genomic_DNA"/>
</dbReference>
<reference evidence="2" key="1">
    <citation type="journal article" date="2014" name="Int. J. Syst. Evol. Microbiol.">
        <title>Complete genome sequence of Corynebacterium casei LMG S-19264T (=DSM 44701T), isolated from a smear-ripened cheese.</title>
        <authorList>
            <consortium name="US DOE Joint Genome Institute (JGI-PGF)"/>
            <person name="Walter F."/>
            <person name="Albersmeier A."/>
            <person name="Kalinowski J."/>
            <person name="Ruckert C."/>
        </authorList>
    </citation>
    <scope>NUCLEOTIDE SEQUENCE</scope>
    <source>
        <strain evidence="2">JCM 3086</strain>
    </source>
</reference>
<dbReference type="Proteomes" id="UP000657574">
    <property type="component" value="Unassembled WGS sequence"/>
</dbReference>
<dbReference type="InterPro" id="IPR018247">
    <property type="entry name" value="EF_Hand_1_Ca_BS"/>
</dbReference>
<proteinExistence type="predicted"/>
<dbReference type="SUPFAM" id="SSF47473">
    <property type="entry name" value="EF-hand"/>
    <property type="match status" value="1"/>
</dbReference>
<reference evidence="2" key="2">
    <citation type="submission" date="2020-09" db="EMBL/GenBank/DDBJ databases">
        <authorList>
            <person name="Sun Q."/>
            <person name="Ohkuma M."/>
        </authorList>
    </citation>
    <scope>NUCLEOTIDE SEQUENCE</scope>
    <source>
        <strain evidence="2">JCM 3086</strain>
    </source>
</reference>
<keyword evidence="3" id="KW-1185">Reference proteome</keyword>
<evidence type="ECO:0000313" key="2">
    <source>
        <dbReference type="EMBL" id="GGJ72328.1"/>
    </source>
</evidence>
<comment type="caution">
    <text evidence="2">The sequence shown here is derived from an EMBL/GenBank/DDBJ whole genome shotgun (WGS) entry which is preliminary data.</text>
</comment>
<dbReference type="PROSITE" id="PS00018">
    <property type="entry name" value="EF_HAND_1"/>
    <property type="match status" value="1"/>
</dbReference>
<dbReference type="InterPro" id="IPR002048">
    <property type="entry name" value="EF_hand_dom"/>
</dbReference>
<dbReference type="Gene3D" id="1.10.238.10">
    <property type="entry name" value="EF-hand"/>
    <property type="match status" value="1"/>
</dbReference>
<dbReference type="GO" id="GO:0005509">
    <property type="term" value="F:calcium ion binding"/>
    <property type="evidence" value="ECO:0007669"/>
    <property type="project" value="InterPro"/>
</dbReference>
<evidence type="ECO:0000313" key="3">
    <source>
        <dbReference type="Proteomes" id="UP000657574"/>
    </source>
</evidence>
<sequence>MTTSVQLDRIKKRFDSWDVNGDGRIDRSDCEAESKRILQALGEAPGSPRGRALIDAYLGMWYFFADKAGIDKGNGQLTPEQFNDIVKEHVLENGGADFGKVIKPTIQAMIKLADVDDDDQISPTEFKTWLDAMGVENIDSADAFRQMHANGDDQLSADELVQAVHAYHMGEIDVPLLGH</sequence>